<keyword evidence="10 17" id="KW-0520">NAD</keyword>
<feature type="binding site" evidence="17">
    <location>
        <position position="446"/>
    </location>
    <ligand>
        <name>AMP</name>
        <dbReference type="ChEBI" id="CHEBI:456215"/>
    </ligand>
</feature>
<dbReference type="RefSeq" id="WP_343764376.1">
    <property type="nucleotide sequence ID" value="NZ_BAAAFG010000005.1"/>
</dbReference>
<evidence type="ECO:0000313" key="23">
    <source>
        <dbReference type="Proteomes" id="UP001500507"/>
    </source>
</evidence>
<keyword evidence="13" id="KW-0511">Multifunctional enzyme</keyword>
<dbReference type="Pfam" id="PF03853">
    <property type="entry name" value="YjeF_N"/>
    <property type="match status" value="1"/>
</dbReference>
<evidence type="ECO:0000256" key="14">
    <source>
        <dbReference type="ARBA" id="ARBA00025153"/>
    </source>
</evidence>
<evidence type="ECO:0000256" key="6">
    <source>
        <dbReference type="ARBA" id="ARBA00022741"/>
    </source>
</evidence>
<dbReference type="Gene3D" id="3.40.50.10260">
    <property type="entry name" value="YjeF N-terminal domain"/>
    <property type="match status" value="1"/>
</dbReference>
<evidence type="ECO:0000256" key="17">
    <source>
        <dbReference type="HAMAP-Rule" id="MF_01965"/>
    </source>
</evidence>
<comment type="similarity">
    <text evidence="18">Belongs to the NnrE/AIBP family.</text>
</comment>
<keyword evidence="5 18" id="KW-0479">Metal-binding</keyword>
<comment type="function">
    <text evidence="17">Catalyzes the dehydration of the S-form of NAD(P)HX at the expense of ADP, which is converted to AMP. Together with NAD(P)HX epimerase, which catalyzes the epimerization of the S- and R-forms, the enzyme allows the repair of both epimers of NAD(P)HX, a damaged form of NAD(P)H that is a result of enzymatic or heat-dependent hydration.</text>
</comment>
<dbReference type="PIRSF" id="PIRSF017184">
    <property type="entry name" value="Nnr"/>
    <property type="match status" value="1"/>
</dbReference>
<evidence type="ECO:0000256" key="11">
    <source>
        <dbReference type="ARBA" id="ARBA00023235"/>
    </source>
</evidence>
<comment type="similarity">
    <text evidence="4 19">In the C-terminal section; belongs to the NnrD/CARKD family.</text>
</comment>
<comment type="function">
    <text evidence="18">Catalyzes the epimerization of the S- and R-forms of NAD(P)HX, a damaged form of NAD(P)H that is a result of enzymatic or heat-dependent hydration. This is a prerequisite for the S-specific NAD(P)H-hydrate dehydratase to allow the repair of both epimers of NAD(P)HX.</text>
</comment>
<dbReference type="CDD" id="cd01171">
    <property type="entry name" value="YXKO-related"/>
    <property type="match status" value="1"/>
</dbReference>
<feature type="binding site" evidence="18">
    <location>
        <begin position="58"/>
        <end position="62"/>
    </location>
    <ligand>
        <name>(6S)-NADPHX</name>
        <dbReference type="ChEBI" id="CHEBI:64076"/>
    </ligand>
</feature>
<evidence type="ECO:0000256" key="12">
    <source>
        <dbReference type="ARBA" id="ARBA00023239"/>
    </source>
</evidence>
<comment type="caution">
    <text evidence="17">Lacks conserved residue(s) required for the propagation of feature annotation.</text>
</comment>
<dbReference type="InterPro" id="IPR030677">
    <property type="entry name" value="Nnr"/>
</dbReference>
<evidence type="ECO:0000259" key="21">
    <source>
        <dbReference type="PROSITE" id="PS51385"/>
    </source>
</evidence>
<evidence type="ECO:0000256" key="7">
    <source>
        <dbReference type="ARBA" id="ARBA00022840"/>
    </source>
</evidence>
<gene>
    <name evidence="17" type="primary">nnrD</name>
    <name evidence="18" type="synonym">nnrE</name>
    <name evidence="22" type="ORF">GCM10009117_08770</name>
</gene>
<dbReference type="PANTHER" id="PTHR12592:SF0">
    <property type="entry name" value="ATP-DEPENDENT (S)-NAD(P)H-HYDRATE DEHYDRATASE"/>
    <property type="match status" value="1"/>
</dbReference>
<feature type="domain" description="YjeF N-terminal" evidence="21">
    <location>
        <begin position="9"/>
        <end position="218"/>
    </location>
</feature>
<evidence type="ECO:0000256" key="18">
    <source>
        <dbReference type="HAMAP-Rule" id="MF_01966"/>
    </source>
</evidence>
<keyword evidence="11 18" id="KW-0413">Isomerase</keyword>
<comment type="catalytic activity">
    <reaction evidence="15 17 19">
        <text>(6S)-NADHX + ADP = AMP + phosphate + NADH + H(+)</text>
        <dbReference type="Rhea" id="RHEA:32223"/>
        <dbReference type="ChEBI" id="CHEBI:15378"/>
        <dbReference type="ChEBI" id="CHEBI:43474"/>
        <dbReference type="ChEBI" id="CHEBI:57945"/>
        <dbReference type="ChEBI" id="CHEBI:64074"/>
        <dbReference type="ChEBI" id="CHEBI:456215"/>
        <dbReference type="ChEBI" id="CHEBI:456216"/>
        <dbReference type="EC" id="4.2.1.136"/>
    </reaction>
</comment>
<keyword evidence="9 18" id="KW-0630">Potassium</keyword>
<comment type="catalytic activity">
    <reaction evidence="16 17 19">
        <text>(6S)-NADPHX + ADP = AMP + phosphate + NADPH + H(+)</text>
        <dbReference type="Rhea" id="RHEA:32235"/>
        <dbReference type="ChEBI" id="CHEBI:15378"/>
        <dbReference type="ChEBI" id="CHEBI:43474"/>
        <dbReference type="ChEBI" id="CHEBI:57783"/>
        <dbReference type="ChEBI" id="CHEBI:64076"/>
        <dbReference type="ChEBI" id="CHEBI:456215"/>
        <dbReference type="ChEBI" id="CHEBI:456216"/>
        <dbReference type="EC" id="4.2.1.136"/>
    </reaction>
</comment>
<comment type="catalytic activity">
    <reaction evidence="1 18 19">
        <text>(6R)-NADHX = (6S)-NADHX</text>
        <dbReference type="Rhea" id="RHEA:32215"/>
        <dbReference type="ChEBI" id="CHEBI:64074"/>
        <dbReference type="ChEBI" id="CHEBI:64075"/>
        <dbReference type="EC" id="5.1.99.6"/>
    </reaction>
</comment>
<name>A0ABN1MFX1_9FLAO</name>
<dbReference type="HAMAP" id="MF_01965">
    <property type="entry name" value="NADHX_dehydratase"/>
    <property type="match status" value="1"/>
</dbReference>
<dbReference type="PROSITE" id="PS51385">
    <property type="entry name" value="YJEF_N"/>
    <property type="match status" value="1"/>
</dbReference>
<feature type="binding site" evidence="18">
    <location>
        <begin position="131"/>
        <end position="137"/>
    </location>
    <ligand>
        <name>(6S)-NADPHX</name>
        <dbReference type="ChEBI" id="CHEBI:64076"/>
    </ligand>
</feature>
<keyword evidence="12 17" id="KW-0456">Lyase</keyword>
<dbReference type="PROSITE" id="PS51383">
    <property type="entry name" value="YJEF_C_3"/>
    <property type="match status" value="1"/>
</dbReference>
<feature type="binding site" evidence="18">
    <location>
        <position position="127"/>
    </location>
    <ligand>
        <name>K(+)</name>
        <dbReference type="ChEBI" id="CHEBI:29103"/>
    </ligand>
</feature>
<dbReference type="Pfam" id="PF01256">
    <property type="entry name" value="Carb_kinase"/>
    <property type="match status" value="1"/>
</dbReference>
<evidence type="ECO:0000256" key="16">
    <source>
        <dbReference type="ARBA" id="ARBA00049209"/>
    </source>
</evidence>
<organism evidence="22 23">
    <name type="scientific">Gangjinia marincola</name>
    <dbReference type="NCBI Taxonomy" id="578463"/>
    <lineage>
        <taxon>Bacteria</taxon>
        <taxon>Pseudomonadati</taxon>
        <taxon>Bacteroidota</taxon>
        <taxon>Flavobacteriia</taxon>
        <taxon>Flavobacteriales</taxon>
        <taxon>Flavobacteriaceae</taxon>
        <taxon>Gangjinia</taxon>
    </lineage>
</organism>
<feature type="binding site" evidence="18">
    <location>
        <position position="163"/>
    </location>
    <ligand>
        <name>K(+)</name>
        <dbReference type="ChEBI" id="CHEBI:29103"/>
    </ligand>
</feature>
<proteinExistence type="inferred from homology"/>
<comment type="similarity">
    <text evidence="3 19">In the N-terminal section; belongs to the NnrE/AIBP family.</text>
</comment>
<evidence type="ECO:0000256" key="19">
    <source>
        <dbReference type="PIRNR" id="PIRNR017184"/>
    </source>
</evidence>
<protein>
    <recommendedName>
        <fullName evidence="19">Bifunctional NAD(P)H-hydrate repair enzyme</fullName>
    </recommendedName>
    <alternativeName>
        <fullName evidence="19">Nicotinamide nucleotide repair protein</fullName>
    </alternativeName>
    <domain>
        <recommendedName>
            <fullName evidence="19">ADP-dependent (S)-NAD(P)H-hydrate dehydratase</fullName>
            <ecNumber evidence="19">4.2.1.136</ecNumber>
        </recommendedName>
        <alternativeName>
            <fullName evidence="19">ADP-dependent NAD(P)HX dehydratase</fullName>
        </alternativeName>
    </domain>
    <domain>
        <recommendedName>
            <fullName evidence="19">NAD(P)H-hydrate epimerase</fullName>
            <ecNumber evidence="19">5.1.99.6</ecNumber>
        </recommendedName>
    </domain>
</protein>
<dbReference type="SUPFAM" id="SSF64153">
    <property type="entry name" value="YjeF N-terminal domain-like"/>
    <property type="match status" value="1"/>
</dbReference>
<dbReference type="NCBIfam" id="TIGR00197">
    <property type="entry name" value="yjeF_nterm"/>
    <property type="match status" value="1"/>
</dbReference>
<dbReference type="Proteomes" id="UP001500507">
    <property type="component" value="Unassembled WGS sequence"/>
</dbReference>
<evidence type="ECO:0000256" key="5">
    <source>
        <dbReference type="ARBA" id="ARBA00022723"/>
    </source>
</evidence>
<evidence type="ECO:0000256" key="2">
    <source>
        <dbReference type="ARBA" id="ARBA00000909"/>
    </source>
</evidence>
<keyword evidence="23" id="KW-1185">Reference proteome</keyword>
<feature type="binding site" evidence="17">
    <location>
        <begin position="418"/>
        <end position="422"/>
    </location>
    <ligand>
        <name>AMP</name>
        <dbReference type="ChEBI" id="CHEBI:456215"/>
    </ligand>
</feature>
<dbReference type="EC" id="5.1.99.6" evidence="19"/>
<dbReference type="InterPro" id="IPR000631">
    <property type="entry name" value="CARKD"/>
</dbReference>
<comment type="function">
    <text evidence="14 19">Bifunctional enzyme that catalyzes the epimerization of the S- and R-forms of NAD(P)HX and the dehydration of the S-form of NAD(P)HX at the expense of ADP, which is converted to AMP. This allows the repair of both epimers of NAD(P)HX, a damaged form of NAD(P)H that is a result of enzymatic or heat-dependent hydration.</text>
</comment>
<feature type="binding site" evidence="18">
    <location>
        <position position="59"/>
    </location>
    <ligand>
        <name>K(+)</name>
        <dbReference type="ChEBI" id="CHEBI:29103"/>
    </ligand>
</feature>
<evidence type="ECO:0000256" key="1">
    <source>
        <dbReference type="ARBA" id="ARBA00000013"/>
    </source>
</evidence>
<feature type="binding site" evidence="18">
    <location>
        <position position="160"/>
    </location>
    <ligand>
        <name>(6S)-NADPHX</name>
        <dbReference type="ChEBI" id="CHEBI:64076"/>
    </ligand>
</feature>
<feature type="binding site" evidence="17">
    <location>
        <position position="332"/>
    </location>
    <ligand>
        <name>(6S)-NADPHX</name>
        <dbReference type="ChEBI" id="CHEBI:64076"/>
    </ligand>
</feature>
<dbReference type="PROSITE" id="PS01050">
    <property type="entry name" value="YJEF_C_2"/>
    <property type="match status" value="1"/>
</dbReference>
<dbReference type="InterPro" id="IPR029056">
    <property type="entry name" value="Ribokinase-like"/>
</dbReference>
<evidence type="ECO:0000256" key="13">
    <source>
        <dbReference type="ARBA" id="ARBA00023268"/>
    </source>
</evidence>
<dbReference type="EMBL" id="BAAAFG010000005">
    <property type="protein sequence ID" value="GAA0871731.1"/>
    <property type="molecule type" value="Genomic_DNA"/>
</dbReference>
<evidence type="ECO:0000256" key="9">
    <source>
        <dbReference type="ARBA" id="ARBA00022958"/>
    </source>
</evidence>
<evidence type="ECO:0000256" key="3">
    <source>
        <dbReference type="ARBA" id="ARBA00006001"/>
    </source>
</evidence>
<comment type="cofactor">
    <cofactor evidence="17">
        <name>Mg(2+)</name>
        <dbReference type="ChEBI" id="CHEBI:18420"/>
    </cofactor>
</comment>
<dbReference type="HAMAP" id="MF_01966">
    <property type="entry name" value="NADHX_epimerase"/>
    <property type="match status" value="1"/>
</dbReference>
<dbReference type="PANTHER" id="PTHR12592">
    <property type="entry name" value="ATP-DEPENDENT (S)-NAD(P)H-HYDRATE DEHYDRATASE FAMILY MEMBER"/>
    <property type="match status" value="1"/>
</dbReference>
<evidence type="ECO:0000313" key="22">
    <source>
        <dbReference type="EMBL" id="GAA0871731.1"/>
    </source>
</evidence>
<evidence type="ECO:0000256" key="8">
    <source>
        <dbReference type="ARBA" id="ARBA00022857"/>
    </source>
</evidence>
<dbReference type="InterPro" id="IPR036652">
    <property type="entry name" value="YjeF_N_dom_sf"/>
</dbReference>
<evidence type="ECO:0000256" key="4">
    <source>
        <dbReference type="ARBA" id="ARBA00009524"/>
    </source>
</evidence>
<dbReference type="NCBIfam" id="TIGR00196">
    <property type="entry name" value="yjeF_cterm"/>
    <property type="match status" value="1"/>
</dbReference>
<reference evidence="22 23" key="1">
    <citation type="journal article" date="2019" name="Int. J. Syst. Evol. Microbiol.">
        <title>The Global Catalogue of Microorganisms (GCM) 10K type strain sequencing project: providing services to taxonomists for standard genome sequencing and annotation.</title>
        <authorList>
            <consortium name="The Broad Institute Genomics Platform"/>
            <consortium name="The Broad Institute Genome Sequencing Center for Infectious Disease"/>
            <person name="Wu L."/>
            <person name="Ma J."/>
        </authorList>
    </citation>
    <scope>NUCLEOTIDE SEQUENCE [LARGE SCALE GENOMIC DNA]</scope>
    <source>
        <strain evidence="22 23">JCM 16082</strain>
    </source>
</reference>
<keyword evidence="6 17" id="KW-0547">Nucleotide-binding</keyword>
<dbReference type="InterPro" id="IPR004443">
    <property type="entry name" value="YjeF_N_dom"/>
</dbReference>
<feature type="domain" description="YjeF C-terminal" evidence="20">
    <location>
        <begin position="228"/>
        <end position="506"/>
    </location>
</feature>
<comment type="similarity">
    <text evidence="17">Belongs to the NnrD/CARKD family.</text>
</comment>
<feature type="binding site" evidence="17">
    <location>
        <position position="383"/>
    </location>
    <ligand>
        <name>(6S)-NADPHX</name>
        <dbReference type="ChEBI" id="CHEBI:64076"/>
    </ligand>
</feature>
<comment type="subunit">
    <text evidence="17">Homotetramer.</text>
</comment>
<sequence length="514" mass="56154">MKIFSSAQLQKADQLTVEREPIASIDLMERAATTVFQEIHQRLQGAPIPIKIFCGIGNNGGDGLVIARKLIEHGYHVTTYIVNYSDRRSKDFLINYDRIKNVTKDWPILIKGKNDFPTLTRNDFIVDAMFGLGLNRPVSGWTKDLIEHINAAEAFTLSIDIPSGLFSDQALAEEHAAIQADFTLTFQSLKTSFLLPQSEAYVGDFQIVDIGLDRDFLQTAIVHKFFITREEVIKRYKPRNKFSHKGMYGHVAIIGGSLGKMGSIVLATKASLVGGAGLATAFVPQCGISILQTALPEAMVVAVASHDHLKADQKTMDVLSDLQPTTVCFGMGTGQEQATIDTFHHILKNTKNAMVIDADGINILAAYPIMLKDIPAKSVLTPHPKELERLIGSWVDDFDKLKKTKEFSKLHDLVVLIKGAHTVVVDGDDLYFNSTGNPGMATAGSGDVLAGIISSLIAQDYISKDAAIIAVYLHGKAGDFAADKVSMQGVMASHLVEYLGEAILDLFKPQEPKT</sequence>
<accession>A0ABN1MFX1</accession>
<comment type="caution">
    <text evidence="22">The sequence shown here is derived from an EMBL/GenBank/DDBJ whole genome shotgun (WGS) entry which is preliminary data.</text>
</comment>
<comment type="catalytic activity">
    <reaction evidence="2 18 19">
        <text>(6R)-NADPHX = (6S)-NADPHX</text>
        <dbReference type="Rhea" id="RHEA:32227"/>
        <dbReference type="ChEBI" id="CHEBI:64076"/>
        <dbReference type="ChEBI" id="CHEBI:64077"/>
        <dbReference type="EC" id="5.1.99.6"/>
    </reaction>
</comment>
<evidence type="ECO:0000256" key="10">
    <source>
        <dbReference type="ARBA" id="ARBA00023027"/>
    </source>
</evidence>
<dbReference type="SUPFAM" id="SSF53613">
    <property type="entry name" value="Ribokinase-like"/>
    <property type="match status" value="1"/>
</dbReference>
<keyword evidence="7 17" id="KW-0067">ATP-binding</keyword>
<dbReference type="InterPro" id="IPR017953">
    <property type="entry name" value="Carbohydrate_kinase_pred_CS"/>
</dbReference>
<dbReference type="EC" id="4.2.1.136" evidence="19"/>
<keyword evidence="8 17" id="KW-0521">NADP</keyword>
<evidence type="ECO:0000259" key="20">
    <source>
        <dbReference type="PROSITE" id="PS51383"/>
    </source>
</evidence>
<evidence type="ECO:0000256" key="15">
    <source>
        <dbReference type="ARBA" id="ARBA00048238"/>
    </source>
</evidence>
<comment type="cofactor">
    <cofactor evidence="18 19">
        <name>K(+)</name>
        <dbReference type="ChEBI" id="CHEBI:29103"/>
    </cofactor>
    <text evidence="18 19">Binds 1 potassium ion per subunit.</text>
</comment>
<feature type="binding site" evidence="17">
    <location>
        <position position="447"/>
    </location>
    <ligand>
        <name>(6S)-NADPHX</name>
        <dbReference type="ChEBI" id="CHEBI:64076"/>
    </ligand>
</feature>
<dbReference type="Gene3D" id="3.40.1190.20">
    <property type="match status" value="1"/>
</dbReference>